<evidence type="ECO:0000313" key="1">
    <source>
        <dbReference type="EMBL" id="MBZ9566111.1"/>
    </source>
</evidence>
<sequence>MAKWTALSRTQHGEYRYLPRHGYGFAAEQPVVPILLAELNKLLAQHALGFIKQEESYQPVALLGLDGRHNLYVHPDGRWLGGYVPAGLRGYPFTLAATEDGQQVLCVDQAHLQAPDEDGEPLFNDDGELSETVDRTLAFLQQCERNRQVTRAAARSLGDSGLIEPWPLQVGRGDDQAPLEVQGLYRINEKALNALEAEAFAALRAHGALPLAYAQLFSMGQLGQLTERARFHQQLQAQQAPREPVASFFGEDDDELTFDFGD</sequence>
<dbReference type="RefSeq" id="WP_224419937.1">
    <property type="nucleotide sequence ID" value="NZ_JAGXFD010000001.1"/>
</dbReference>
<name>A0ABS7WWH7_9GAMM</name>
<protein>
    <submittedName>
        <fullName evidence="1">SapC family protein</fullName>
    </submittedName>
</protein>
<dbReference type="EMBL" id="JAGXFD010000001">
    <property type="protein sequence ID" value="MBZ9566111.1"/>
    <property type="molecule type" value="Genomic_DNA"/>
</dbReference>
<proteinExistence type="predicted"/>
<dbReference type="Proteomes" id="UP001319883">
    <property type="component" value="Unassembled WGS sequence"/>
</dbReference>
<accession>A0ABS7WWH7</accession>
<dbReference type="InterPro" id="IPR010836">
    <property type="entry name" value="SapC"/>
</dbReference>
<keyword evidence="2" id="KW-1185">Reference proteome</keyword>
<dbReference type="Pfam" id="PF07277">
    <property type="entry name" value="SapC"/>
    <property type="match status" value="1"/>
</dbReference>
<gene>
    <name evidence="1" type="ORF">KGQ91_00155</name>
</gene>
<organism evidence="1 2">
    <name type="scientific">Modicisalibacter tunisiensis</name>
    <dbReference type="NCBI Taxonomy" id="390637"/>
    <lineage>
        <taxon>Bacteria</taxon>
        <taxon>Pseudomonadati</taxon>
        <taxon>Pseudomonadota</taxon>
        <taxon>Gammaproteobacteria</taxon>
        <taxon>Oceanospirillales</taxon>
        <taxon>Halomonadaceae</taxon>
        <taxon>Modicisalibacter</taxon>
    </lineage>
</organism>
<comment type="caution">
    <text evidence="1">The sequence shown here is derived from an EMBL/GenBank/DDBJ whole genome shotgun (WGS) entry which is preliminary data.</text>
</comment>
<reference evidence="1 2" key="1">
    <citation type="submission" date="2021-05" db="EMBL/GenBank/DDBJ databases">
        <title>Petroleum and Energy Research Collection (APPE): ex situ preservation of microbial diversity associated with the oil industry and exploitation of its biotechnological potential.</title>
        <authorList>
            <person name="Paixao C.T.M."/>
            <person name="Gomes M.B."/>
            <person name="Oliveira V.M."/>
        </authorList>
    </citation>
    <scope>NUCLEOTIDE SEQUENCE [LARGE SCALE GENOMIC DNA]</scope>
    <source>
        <strain evidence="1 2">LIT2</strain>
    </source>
</reference>
<evidence type="ECO:0000313" key="2">
    <source>
        <dbReference type="Proteomes" id="UP001319883"/>
    </source>
</evidence>